<evidence type="ECO:0000259" key="3">
    <source>
        <dbReference type="Pfam" id="PF21447"/>
    </source>
</evidence>
<dbReference type="Proteomes" id="UP000295565">
    <property type="component" value="Unassembled WGS sequence"/>
</dbReference>
<dbReference type="FunFam" id="3.30.420.150:FF:000001">
    <property type="entry name" value="Guanosine-5'-triphosphate,3'-diphosphate pyrophosphatase"/>
    <property type="match status" value="1"/>
</dbReference>
<keyword evidence="1" id="KW-0378">Hydrolase</keyword>
<evidence type="ECO:0000256" key="1">
    <source>
        <dbReference type="ARBA" id="ARBA00022801"/>
    </source>
</evidence>
<dbReference type="Gene3D" id="1.10.3210.10">
    <property type="entry name" value="Hypothetical protein af1432"/>
    <property type="match status" value="1"/>
</dbReference>
<dbReference type="InterPro" id="IPR050273">
    <property type="entry name" value="GppA/Ppx_hydrolase"/>
</dbReference>
<organism evidence="4 5">
    <name type="scientific">Celerinatantimonas diazotrophica</name>
    <dbReference type="NCBI Taxonomy" id="412034"/>
    <lineage>
        <taxon>Bacteria</taxon>
        <taxon>Pseudomonadati</taxon>
        <taxon>Pseudomonadota</taxon>
        <taxon>Gammaproteobacteria</taxon>
        <taxon>Celerinatantimonadaceae</taxon>
        <taxon>Celerinatantimonas</taxon>
    </lineage>
</organism>
<keyword evidence="5" id="KW-1185">Reference proteome</keyword>
<dbReference type="EMBL" id="SMGD01000002">
    <property type="protein sequence ID" value="TCK63345.1"/>
    <property type="molecule type" value="Genomic_DNA"/>
</dbReference>
<dbReference type="GO" id="GO:0008894">
    <property type="term" value="F:guanosine-5'-triphosphate,3'-diphosphate diphosphatase activity"/>
    <property type="evidence" value="ECO:0007669"/>
    <property type="project" value="TreeGrafter"/>
</dbReference>
<dbReference type="InterPro" id="IPR030673">
    <property type="entry name" value="PyroPPase_GppA_Ppx"/>
</dbReference>
<protein>
    <submittedName>
        <fullName evidence="4">Exopolyphosphatase/guanosine-5'-triphosphate, 3'-diphosphate pyrophosphatase</fullName>
    </submittedName>
</protein>
<sequence>MTSPLYAAIDLGSNSFHMLIVREVDGAVQTVAKIKRKVRLAAGLGEDNQLDEAAMMRGWQCLSLFAEQLQDISPPNVVIVATATLRQAVNREQFIGKAERILNHPIQVISGDQEAQIIYRGVACTSSGRGQRLVIDIGGASTELIIGEKNRTLLLNSLHMGCVTWLNRHFNLSEPLTKEQFNHAITAAKAILSPYLSSYRRLGWQSCIGASGTIQAVQEIMLAQQLGEPMTLKKLYQLRNQVLACGQLEQLQLNGLSADRTPVFPSGLAILIALFEELKIKQMSLAGGALREGLVYGLLSQQSSSSVRTQTAQSFQKRHRIDAKHAQLVCDYALQLAAQVTPGLDHHERQMLRYSAMFHEVGLNIEFKRAPEHAAYIIDHSDLPGFSLEQKHLISAILLNQRDSWQLIPLKRQRAVTYSRALMLTRILRIAIILSMRRSQHQCLSINLLQQIDNPNHWTLNMPPGWLDDYPLRSAELQLEQQNQPEADLTLEINELIA</sequence>
<comment type="caution">
    <text evidence="4">The sequence shown here is derived from an EMBL/GenBank/DDBJ whole genome shotgun (WGS) entry which is preliminary data.</text>
</comment>
<proteinExistence type="predicted"/>
<dbReference type="GO" id="GO:0015949">
    <property type="term" value="P:nucleobase-containing small molecule interconversion"/>
    <property type="evidence" value="ECO:0007669"/>
    <property type="project" value="TreeGrafter"/>
</dbReference>
<dbReference type="SUPFAM" id="SSF53067">
    <property type="entry name" value="Actin-like ATPase domain"/>
    <property type="match status" value="2"/>
</dbReference>
<evidence type="ECO:0000313" key="5">
    <source>
        <dbReference type="Proteomes" id="UP000295565"/>
    </source>
</evidence>
<dbReference type="OrthoDB" id="9793035at2"/>
<accession>A0A4R1KF85</accession>
<gene>
    <name evidence="4" type="ORF">EV690_0231</name>
</gene>
<reference evidence="4 5" key="1">
    <citation type="submission" date="2019-03" db="EMBL/GenBank/DDBJ databases">
        <title>Genomic Encyclopedia of Type Strains, Phase IV (KMG-IV): sequencing the most valuable type-strain genomes for metagenomic binning, comparative biology and taxonomic classification.</title>
        <authorList>
            <person name="Goeker M."/>
        </authorList>
    </citation>
    <scope>NUCLEOTIDE SEQUENCE [LARGE SCALE GENOMIC DNA]</scope>
    <source>
        <strain evidence="4 5">DSM 18577</strain>
    </source>
</reference>
<evidence type="ECO:0000313" key="4">
    <source>
        <dbReference type="EMBL" id="TCK63345.1"/>
    </source>
</evidence>
<dbReference type="Pfam" id="PF02541">
    <property type="entry name" value="Ppx-GppA"/>
    <property type="match status" value="1"/>
</dbReference>
<dbReference type="SUPFAM" id="SSF109604">
    <property type="entry name" value="HD-domain/PDEase-like"/>
    <property type="match status" value="1"/>
</dbReference>
<dbReference type="FunFam" id="3.30.420.40:FF:000023">
    <property type="entry name" value="Guanosine-5'-triphosphate,3'-diphosphate pyrophosphatase"/>
    <property type="match status" value="1"/>
</dbReference>
<dbReference type="AlphaFoldDB" id="A0A4R1KF85"/>
<dbReference type="Gene3D" id="3.30.420.150">
    <property type="entry name" value="Exopolyphosphatase. Domain 2"/>
    <property type="match status" value="1"/>
</dbReference>
<evidence type="ECO:0000259" key="2">
    <source>
        <dbReference type="Pfam" id="PF02541"/>
    </source>
</evidence>
<dbReference type="Pfam" id="PF21447">
    <property type="entry name" value="Ppx-GppA_III"/>
    <property type="match status" value="1"/>
</dbReference>
<dbReference type="PANTHER" id="PTHR30005">
    <property type="entry name" value="EXOPOLYPHOSPHATASE"/>
    <property type="match status" value="1"/>
</dbReference>
<dbReference type="InterPro" id="IPR043129">
    <property type="entry name" value="ATPase_NBD"/>
</dbReference>
<dbReference type="InterPro" id="IPR003695">
    <property type="entry name" value="Ppx_GppA_N"/>
</dbReference>
<dbReference type="InterPro" id="IPR048950">
    <property type="entry name" value="Ppx_GppA_C"/>
</dbReference>
<dbReference type="Gene3D" id="3.30.420.40">
    <property type="match status" value="1"/>
</dbReference>
<dbReference type="RefSeq" id="WP_131911102.1">
    <property type="nucleotide sequence ID" value="NZ_OU594967.1"/>
</dbReference>
<dbReference type="PIRSF" id="PIRSF001267">
    <property type="entry name" value="Pyrophosphatase_GppA_Ppx"/>
    <property type="match status" value="1"/>
</dbReference>
<feature type="domain" description="Ppx/GppA phosphatase C-terminal" evidence="3">
    <location>
        <begin position="307"/>
        <end position="481"/>
    </location>
</feature>
<name>A0A4R1KF85_9GAMM</name>
<feature type="domain" description="Ppx/GppA phosphatase N-terminal" evidence="2">
    <location>
        <begin position="19"/>
        <end position="300"/>
    </location>
</feature>
<dbReference type="NCBIfam" id="NF008260">
    <property type="entry name" value="PRK11031.1"/>
    <property type="match status" value="1"/>
</dbReference>
<dbReference type="PANTHER" id="PTHR30005:SF0">
    <property type="entry name" value="RETROGRADE REGULATION PROTEIN 2"/>
    <property type="match status" value="1"/>
</dbReference>